<evidence type="ECO:0000313" key="1">
    <source>
        <dbReference type="EMBL" id="MBW8726090.1"/>
    </source>
</evidence>
<accession>A0A952FMS8</accession>
<organism evidence="1 2">
    <name type="scientific">Inquilinus limosus</name>
    <dbReference type="NCBI Taxonomy" id="171674"/>
    <lineage>
        <taxon>Bacteria</taxon>
        <taxon>Pseudomonadati</taxon>
        <taxon>Pseudomonadota</taxon>
        <taxon>Alphaproteobacteria</taxon>
        <taxon>Rhodospirillales</taxon>
        <taxon>Rhodospirillaceae</taxon>
        <taxon>Inquilinus</taxon>
    </lineage>
</organism>
<sequence>MGDSVFCHFLETKLSDPDPKATALSARQESFNKSLLGEDELGAVIRGHIHIEHELIEFIRARLSPPEALEALDLDYEGRIKLAIGLGLDKSLRPALRAVGALRNKFAHRLGTEIVADDATKIFDSLDAQAKEVVNFGYQRTRKILPQEKKPSNYKSLSPRDQCILYFVVIWAAIASKSL</sequence>
<name>A0A952FMS8_9PROT</name>
<dbReference type="Proteomes" id="UP000700706">
    <property type="component" value="Unassembled WGS sequence"/>
</dbReference>
<comment type="caution">
    <text evidence="1">The sequence shown here is derived from an EMBL/GenBank/DDBJ whole genome shotgun (WGS) entry which is preliminary data.</text>
</comment>
<dbReference type="SUPFAM" id="SSF158668">
    <property type="entry name" value="MtlR-like"/>
    <property type="match status" value="1"/>
</dbReference>
<protein>
    <recommendedName>
        <fullName evidence="3">DUF4145 domain-containing protein</fullName>
    </recommendedName>
</protein>
<evidence type="ECO:0008006" key="3">
    <source>
        <dbReference type="Google" id="ProtNLM"/>
    </source>
</evidence>
<dbReference type="InterPro" id="IPR038026">
    <property type="entry name" value="MtlR-like_sf"/>
</dbReference>
<reference evidence="1" key="1">
    <citation type="submission" date="2020-06" db="EMBL/GenBank/DDBJ databases">
        <title>Stable isotope informed genome-resolved metagenomics uncovers potential trophic interactions in rhizosphere soil.</title>
        <authorList>
            <person name="Starr E.P."/>
            <person name="Shi S."/>
            <person name="Blazewicz S.J."/>
            <person name="Koch B.J."/>
            <person name="Probst A.J."/>
            <person name="Hungate B.A."/>
            <person name="Pett-Ridge J."/>
            <person name="Firestone M.K."/>
            <person name="Banfield J.F."/>
        </authorList>
    </citation>
    <scope>NUCLEOTIDE SEQUENCE</scope>
    <source>
        <strain evidence="1">YM_69_17</strain>
    </source>
</reference>
<proteinExistence type="predicted"/>
<dbReference type="AlphaFoldDB" id="A0A952FMS8"/>
<evidence type="ECO:0000313" key="2">
    <source>
        <dbReference type="Proteomes" id="UP000700706"/>
    </source>
</evidence>
<dbReference type="EMBL" id="JAEKLZ010000197">
    <property type="protein sequence ID" value="MBW8726090.1"/>
    <property type="molecule type" value="Genomic_DNA"/>
</dbReference>
<gene>
    <name evidence="1" type="ORF">JF625_13160</name>
</gene>